<name>A0A167H9F6_9GAMM</name>
<sequence>MFKSLSIATLITIASTSAFAGGSQNFVASDASTISKVCEIAANQGLSAARKFGAQQGVFVSRFSPSVECNGEDIRTFAKANQRVQNSQQSVKAKLVAENTSRATELCMKAAKEGVASLHKYRSQARSLQCNNLPVKQFVKEVKNTAI</sequence>
<accession>A0A167H9F6</accession>
<evidence type="ECO:0008006" key="4">
    <source>
        <dbReference type="Google" id="ProtNLM"/>
    </source>
</evidence>
<reference evidence="2 3" key="1">
    <citation type="submission" date="2013-07" db="EMBL/GenBank/DDBJ databases">
        <title>Comparative Genomic and Metabolomic Analysis of Twelve Strains of Pseudoalteromonas luteoviolacea.</title>
        <authorList>
            <person name="Vynne N.G."/>
            <person name="Mansson M."/>
            <person name="Gram L."/>
        </authorList>
    </citation>
    <scope>NUCLEOTIDE SEQUENCE [LARGE SCALE GENOMIC DNA]</scope>
    <source>
        <strain evidence="2 3">NCIMB 1942</strain>
    </source>
</reference>
<dbReference type="PATRIC" id="fig|1365253.3.peg.583"/>
<feature type="chain" id="PRO_5007887469" description="Exonuclease III" evidence="1">
    <location>
        <begin position="21"/>
        <end position="147"/>
    </location>
</feature>
<dbReference type="RefSeq" id="WP_063375603.1">
    <property type="nucleotide sequence ID" value="NZ_AUXT01000024.1"/>
</dbReference>
<evidence type="ECO:0000256" key="1">
    <source>
        <dbReference type="SAM" id="SignalP"/>
    </source>
</evidence>
<comment type="caution">
    <text evidence="2">The sequence shown here is derived from an EMBL/GenBank/DDBJ whole genome shotgun (WGS) entry which is preliminary data.</text>
</comment>
<proteinExistence type="predicted"/>
<dbReference type="AlphaFoldDB" id="A0A167H9F6"/>
<organism evidence="2 3">
    <name type="scientific">Pseudoalteromonas luteoviolacea NCIMB 1942</name>
    <dbReference type="NCBI Taxonomy" id="1365253"/>
    <lineage>
        <taxon>Bacteria</taxon>
        <taxon>Pseudomonadati</taxon>
        <taxon>Pseudomonadota</taxon>
        <taxon>Gammaproteobacteria</taxon>
        <taxon>Alteromonadales</taxon>
        <taxon>Pseudoalteromonadaceae</taxon>
        <taxon>Pseudoalteromonas</taxon>
    </lineage>
</organism>
<protein>
    <recommendedName>
        <fullName evidence="4">Exonuclease III</fullName>
    </recommendedName>
</protein>
<evidence type="ECO:0000313" key="2">
    <source>
        <dbReference type="EMBL" id="KZN57783.1"/>
    </source>
</evidence>
<feature type="signal peptide" evidence="1">
    <location>
        <begin position="1"/>
        <end position="20"/>
    </location>
</feature>
<evidence type="ECO:0000313" key="3">
    <source>
        <dbReference type="Proteomes" id="UP000076587"/>
    </source>
</evidence>
<dbReference type="OrthoDB" id="6322294at2"/>
<keyword evidence="1" id="KW-0732">Signal</keyword>
<gene>
    <name evidence="2" type="ORF">N482_04590</name>
</gene>
<dbReference type="Proteomes" id="UP000076587">
    <property type="component" value="Unassembled WGS sequence"/>
</dbReference>
<dbReference type="EMBL" id="AUXT01000024">
    <property type="protein sequence ID" value="KZN57783.1"/>
    <property type="molecule type" value="Genomic_DNA"/>
</dbReference>